<dbReference type="RefSeq" id="WP_330107413.1">
    <property type="nucleotide sequence ID" value="NZ_JAZDQT010000001.1"/>
</dbReference>
<reference evidence="1 2" key="1">
    <citation type="submission" date="2024-01" db="EMBL/GenBank/DDBJ databases">
        <title>Pedobacter sp. nov., isolated from fresh soil.</title>
        <authorList>
            <person name="Le N.T.T."/>
        </authorList>
    </citation>
    <scope>NUCLEOTIDE SEQUENCE [LARGE SCALE GENOMIC DNA]</scope>
    <source>
        <strain evidence="1 2">KR3-3</strain>
    </source>
</reference>
<organism evidence="1 2">
    <name type="scientific">Pedobacter albus</name>
    <dbReference type="NCBI Taxonomy" id="3113905"/>
    <lineage>
        <taxon>Bacteria</taxon>
        <taxon>Pseudomonadati</taxon>
        <taxon>Bacteroidota</taxon>
        <taxon>Sphingobacteriia</taxon>
        <taxon>Sphingobacteriales</taxon>
        <taxon>Sphingobacteriaceae</taxon>
        <taxon>Pedobacter</taxon>
    </lineage>
</organism>
<dbReference type="Proteomes" id="UP001336835">
    <property type="component" value="Unassembled WGS sequence"/>
</dbReference>
<protein>
    <recommendedName>
        <fullName evidence="3">Immunity protein 35 domain-containing protein</fullName>
    </recommendedName>
</protein>
<name>A0ABU7I6H6_9SPHI</name>
<evidence type="ECO:0000313" key="1">
    <source>
        <dbReference type="EMBL" id="MEE1945061.1"/>
    </source>
</evidence>
<gene>
    <name evidence="1" type="ORF">VRU48_08080</name>
</gene>
<proteinExistence type="predicted"/>
<evidence type="ECO:0000313" key="2">
    <source>
        <dbReference type="Proteomes" id="UP001336835"/>
    </source>
</evidence>
<keyword evidence="2" id="KW-1185">Reference proteome</keyword>
<sequence>MFSIFKKQASSIADELFTIENLPFIFQSEYYSLAWGKRHYGFYIAPDGRKYRYDMPEEWNFYSCPNEKMVWGYETDGIISPESLFQNLRSSTEVLRLFPMMRRKAPITQTIIDDLFASQVKYGDRYMCDAGIRSNALLVYEQETGLYKRILLRASGDREMVNKSDYALPIVLALGEASLR</sequence>
<evidence type="ECO:0008006" key="3">
    <source>
        <dbReference type="Google" id="ProtNLM"/>
    </source>
</evidence>
<dbReference type="EMBL" id="JAZDQT010000001">
    <property type="protein sequence ID" value="MEE1945061.1"/>
    <property type="molecule type" value="Genomic_DNA"/>
</dbReference>
<comment type="caution">
    <text evidence="1">The sequence shown here is derived from an EMBL/GenBank/DDBJ whole genome shotgun (WGS) entry which is preliminary data.</text>
</comment>
<accession>A0ABU7I6H6</accession>